<evidence type="ECO:0000256" key="3">
    <source>
        <dbReference type="ARBA" id="ARBA00022989"/>
    </source>
</evidence>
<dbReference type="Proteomes" id="UP001161409">
    <property type="component" value="Unassembled WGS sequence"/>
</dbReference>
<reference evidence="7" key="2">
    <citation type="submission" date="2023-01" db="EMBL/GenBank/DDBJ databases">
        <title>Draft genome sequence of Sneathiella chinensis strain NBRC 103408.</title>
        <authorList>
            <person name="Sun Q."/>
            <person name="Mori K."/>
        </authorList>
    </citation>
    <scope>NUCLEOTIDE SEQUENCE</scope>
    <source>
        <strain evidence="7">NBRC 103408</strain>
    </source>
</reference>
<reference evidence="7" key="1">
    <citation type="journal article" date="2014" name="Int. J. Syst. Evol. Microbiol.">
        <title>Complete genome of a new Firmicutes species belonging to the dominant human colonic microbiota ('Ruminococcus bicirculans') reveals two chromosomes and a selective capacity to utilize plant glucans.</title>
        <authorList>
            <consortium name="NISC Comparative Sequencing Program"/>
            <person name="Wegmann U."/>
            <person name="Louis P."/>
            <person name="Goesmann A."/>
            <person name="Henrissat B."/>
            <person name="Duncan S.H."/>
            <person name="Flint H.J."/>
        </authorList>
    </citation>
    <scope>NUCLEOTIDE SEQUENCE</scope>
    <source>
        <strain evidence="7">NBRC 103408</strain>
    </source>
</reference>
<dbReference type="Pfam" id="PF00892">
    <property type="entry name" value="EamA"/>
    <property type="match status" value="2"/>
</dbReference>
<name>A0ABQ5TYJ1_9PROT</name>
<gene>
    <name evidence="7" type="ORF">GCM10007924_01000</name>
</gene>
<sequence>MTSSLTQNRPVHLPTELMFLCLLALLWGSSFMLMKISLQEIPPVTLIAIRVSIATLFLFAIASYQRLSLPPRGKIWGALYIQGFLNSFGAWFLLAWGQQFVDTGLAGVLNSTSPIFVCLITLLFMRQVRLGGRKIAGAFLGLAGVVLIIGLDALAGLGEQVLAQIAILSAAVLYGAAALYGQRFIHLSPTMTAAITSLWGLVTLVPLSLVIDRPWTLEYTALPVLSAVCLGVLNTGVAMLVYYRLIRTLGPVGVASQAYLRAGVSVILGVTLLGETLTLVIGTGLMIAVFGVVLINLPDRRKDRRPPPASESPE</sequence>
<evidence type="ECO:0000256" key="4">
    <source>
        <dbReference type="ARBA" id="ARBA00023136"/>
    </source>
</evidence>
<evidence type="ECO:0000256" key="5">
    <source>
        <dbReference type="SAM" id="Phobius"/>
    </source>
</evidence>
<feature type="domain" description="EamA" evidence="6">
    <location>
        <begin position="164"/>
        <end position="296"/>
    </location>
</feature>
<feature type="transmembrane region" description="Helical" evidence="5">
    <location>
        <begin position="223"/>
        <end position="246"/>
    </location>
</feature>
<dbReference type="RefSeq" id="WP_206374134.1">
    <property type="nucleotide sequence ID" value="NZ_BSNF01000001.1"/>
</dbReference>
<dbReference type="InterPro" id="IPR037185">
    <property type="entry name" value="EmrE-like"/>
</dbReference>
<evidence type="ECO:0000259" key="6">
    <source>
        <dbReference type="Pfam" id="PF00892"/>
    </source>
</evidence>
<feature type="transmembrane region" description="Helical" evidence="5">
    <location>
        <begin position="280"/>
        <end position="297"/>
    </location>
</feature>
<dbReference type="InterPro" id="IPR000620">
    <property type="entry name" value="EamA_dom"/>
</dbReference>
<keyword evidence="8" id="KW-1185">Reference proteome</keyword>
<keyword evidence="4 5" id="KW-0472">Membrane</keyword>
<feature type="transmembrane region" description="Helical" evidence="5">
    <location>
        <begin position="161"/>
        <end position="180"/>
    </location>
</feature>
<feature type="transmembrane region" description="Helical" evidence="5">
    <location>
        <begin position="136"/>
        <end position="155"/>
    </location>
</feature>
<evidence type="ECO:0000313" key="8">
    <source>
        <dbReference type="Proteomes" id="UP001161409"/>
    </source>
</evidence>
<proteinExistence type="predicted"/>
<feature type="transmembrane region" description="Helical" evidence="5">
    <location>
        <begin position="192"/>
        <end position="211"/>
    </location>
</feature>
<dbReference type="SUPFAM" id="SSF103481">
    <property type="entry name" value="Multidrug resistance efflux transporter EmrE"/>
    <property type="match status" value="2"/>
</dbReference>
<keyword evidence="3 5" id="KW-1133">Transmembrane helix</keyword>
<dbReference type="PANTHER" id="PTHR32322">
    <property type="entry name" value="INNER MEMBRANE TRANSPORTER"/>
    <property type="match status" value="1"/>
</dbReference>
<feature type="transmembrane region" description="Helical" evidence="5">
    <location>
        <begin position="44"/>
        <end position="64"/>
    </location>
</feature>
<organism evidence="7 8">
    <name type="scientific">Sneathiella chinensis</name>
    <dbReference type="NCBI Taxonomy" id="349750"/>
    <lineage>
        <taxon>Bacteria</taxon>
        <taxon>Pseudomonadati</taxon>
        <taxon>Pseudomonadota</taxon>
        <taxon>Alphaproteobacteria</taxon>
        <taxon>Sneathiellales</taxon>
        <taxon>Sneathiellaceae</taxon>
        <taxon>Sneathiella</taxon>
    </lineage>
</organism>
<feature type="domain" description="EamA" evidence="6">
    <location>
        <begin position="17"/>
        <end position="149"/>
    </location>
</feature>
<dbReference type="InterPro" id="IPR050638">
    <property type="entry name" value="AA-Vitamin_Transporters"/>
</dbReference>
<feature type="transmembrane region" description="Helical" evidence="5">
    <location>
        <begin position="17"/>
        <end position="38"/>
    </location>
</feature>
<evidence type="ECO:0000256" key="2">
    <source>
        <dbReference type="ARBA" id="ARBA00022692"/>
    </source>
</evidence>
<evidence type="ECO:0000313" key="7">
    <source>
        <dbReference type="EMBL" id="GLQ04879.1"/>
    </source>
</evidence>
<feature type="transmembrane region" description="Helical" evidence="5">
    <location>
        <begin position="76"/>
        <end position="97"/>
    </location>
</feature>
<dbReference type="PANTHER" id="PTHR32322:SF9">
    <property type="entry name" value="AMINO-ACID METABOLITE EFFLUX PUMP-RELATED"/>
    <property type="match status" value="1"/>
</dbReference>
<evidence type="ECO:0000256" key="1">
    <source>
        <dbReference type="ARBA" id="ARBA00004141"/>
    </source>
</evidence>
<dbReference type="EMBL" id="BSNF01000001">
    <property type="protein sequence ID" value="GLQ04879.1"/>
    <property type="molecule type" value="Genomic_DNA"/>
</dbReference>
<comment type="subcellular location">
    <subcellularLocation>
        <location evidence="1">Membrane</location>
        <topology evidence="1">Multi-pass membrane protein</topology>
    </subcellularLocation>
</comment>
<keyword evidence="2 5" id="KW-0812">Transmembrane</keyword>
<feature type="transmembrane region" description="Helical" evidence="5">
    <location>
        <begin position="103"/>
        <end position="124"/>
    </location>
</feature>
<accession>A0ABQ5TYJ1</accession>
<comment type="caution">
    <text evidence="7">The sequence shown here is derived from an EMBL/GenBank/DDBJ whole genome shotgun (WGS) entry which is preliminary data.</text>
</comment>
<protein>
    <submittedName>
        <fullName evidence="7">Membrane protein</fullName>
    </submittedName>
</protein>